<evidence type="ECO:0000313" key="2">
    <source>
        <dbReference type="Proteomes" id="UP000265520"/>
    </source>
</evidence>
<feature type="non-terminal residue" evidence="1">
    <location>
        <position position="1"/>
    </location>
</feature>
<comment type="caution">
    <text evidence="1">The sequence shown here is derived from an EMBL/GenBank/DDBJ whole genome shotgun (WGS) entry which is preliminary data.</text>
</comment>
<organism evidence="1 2">
    <name type="scientific">Trifolium medium</name>
    <dbReference type="NCBI Taxonomy" id="97028"/>
    <lineage>
        <taxon>Eukaryota</taxon>
        <taxon>Viridiplantae</taxon>
        <taxon>Streptophyta</taxon>
        <taxon>Embryophyta</taxon>
        <taxon>Tracheophyta</taxon>
        <taxon>Spermatophyta</taxon>
        <taxon>Magnoliopsida</taxon>
        <taxon>eudicotyledons</taxon>
        <taxon>Gunneridae</taxon>
        <taxon>Pentapetalae</taxon>
        <taxon>rosids</taxon>
        <taxon>fabids</taxon>
        <taxon>Fabales</taxon>
        <taxon>Fabaceae</taxon>
        <taxon>Papilionoideae</taxon>
        <taxon>50 kb inversion clade</taxon>
        <taxon>NPAAA clade</taxon>
        <taxon>Hologalegina</taxon>
        <taxon>IRL clade</taxon>
        <taxon>Trifolieae</taxon>
        <taxon>Trifolium</taxon>
    </lineage>
</organism>
<evidence type="ECO:0000313" key="1">
    <source>
        <dbReference type="EMBL" id="MCI49028.1"/>
    </source>
</evidence>
<reference evidence="1 2" key="1">
    <citation type="journal article" date="2018" name="Front. Plant Sci.">
        <title>Red Clover (Trifolium pratense) and Zigzag Clover (T. medium) - A Picture of Genomic Similarities and Differences.</title>
        <authorList>
            <person name="Dluhosova J."/>
            <person name="Istvanek J."/>
            <person name="Nedelnik J."/>
            <person name="Repkova J."/>
        </authorList>
    </citation>
    <scope>NUCLEOTIDE SEQUENCE [LARGE SCALE GENOMIC DNA]</scope>
    <source>
        <strain evidence="2">cv. 10/8</strain>
        <tissue evidence="1">Leaf</tissue>
    </source>
</reference>
<name>A0A392SJE8_9FABA</name>
<dbReference type="EMBL" id="LXQA010394771">
    <property type="protein sequence ID" value="MCI49028.1"/>
    <property type="molecule type" value="Genomic_DNA"/>
</dbReference>
<dbReference type="Proteomes" id="UP000265520">
    <property type="component" value="Unassembled WGS sequence"/>
</dbReference>
<protein>
    <submittedName>
        <fullName evidence="1">Uncharacterized protein</fullName>
    </submittedName>
</protein>
<dbReference type="AlphaFoldDB" id="A0A392SJE8"/>
<sequence length="46" mass="5146">GYLRLGTFLQLQAYSASIHYTDVLPDALTSVASKQARITKQKMMND</sequence>
<proteinExistence type="predicted"/>
<accession>A0A392SJE8</accession>
<keyword evidence="2" id="KW-1185">Reference proteome</keyword>